<dbReference type="RefSeq" id="YP_009151700.1">
    <property type="nucleotide sequence ID" value="NC_027374.1"/>
</dbReference>
<reference evidence="2 3" key="1">
    <citation type="submission" date="2014-07" db="EMBL/GenBank/DDBJ databases">
        <title>Complete Genome of Bacillus megaterium Myophage Moonbeam.</title>
        <authorList>
            <person name="Cadungog J.N."/>
            <person name="Khatemi B.E."/>
            <person name="Hernandez A.C."/>
            <person name="Everett G.F.K."/>
        </authorList>
    </citation>
    <scope>NUCLEOTIDE SEQUENCE [LARGE SCALE GENOMIC DNA]</scope>
</reference>
<accession>A0A0A0RN79</accession>
<organism evidence="2 3">
    <name type="scientific">Bacillus phage Moonbeam</name>
    <dbReference type="NCBI Taxonomy" id="1540091"/>
    <lineage>
        <taxon>Viruses</taxon>
        <taxon>Duplodnaviria</taxon>
        <taxon>Heunggongvirae</taxon>
        <taxon>Uroviricota</taxon>
        <taxon>Caudoviricetes</taxon>
        <taxon>Herelleviridae</taxon>
        <taxon>Bastillevirinae</taxon>
        <taxon>Moonbeamvirus</taxon>
        <taxon>Moonbeamvirus moonbeam</taxon>
    </lineage>
</organism>
<proteinExistence type="predicted"/>
<keyword evidence="1" id="KW-0472">Membrane</keyword>
<dbReference type="KEGG" id="vg:24608112"/>
<evidence type="ECO:0000313" key="3">
    <source>
        <dbReference type="Proteomes" id="UP000030207"/>
    </source>
</evidence>
<dbReference type="OrthoDB" id="41122at10239"/>
<evidence type="ECO:0000313" key="2">
    <source>
        <dbReference type="EMBL" id="AIW03535.1"/>
    </source>
</evidence>
<feature type="transmembrane region" description="Helical" evidence="1">
    <location>
        <begin position="28"/>
        <end position="47"/>
    </location>
</feature>
<sequence length="52" mass="6145">MGFCIKFILPLLLIFFMIESYFTGDPVFMLIMALGSMPSFWMIGRIYEAERR</sequence>
<keyword evidence="1" id="KW-1133">Transmembrane helix</keyword>
<name>A0A0A0RN79_9CAUD</name>
<keyword evidence="1" id="KW-0812">Transmembrane</keyword>
<protein>
    <submittedName>
        <fullName evidence="2">Uncharacterized protein</fullName>
    </submittedName>
</protein>
<dbReference type="Proteomes" id="UP000030207">
    <property type="component" value="Segment"/>
</dbReference>
<evidence type="ECO:0000256" key="1">
    <source>
        <dbReference type="SAM" id="Phobius"/>
    </source>
</evidence>
<gene>
    <name evidence="2" type="ORF">CPT_Moonbeam137</name>
</gene>
<keyword evidence="3" id="KW-1185">Reference proteome</keyword>
<dbReference type="GeneID" id="24608112"/>
<dbReference type="EMBL" id="KM236246">
    <property type="protein sequence ID" value="AIW03535.1"/>
    <property type="molecule type" value="Genomic_DNA"/>
</dbReference>
<feature type="transmembrane region" description="Helical" evidence="1">
    <location>
        <begin position="7"/>
        <end position="22"/>
    </location>
</feature>